<feature type="region of interest" description="Disordered" evidence="2">
    <location>
        <begin position="655"/>
        <end position="690"/>
    </location>
</feature>
<dbReference type="Proteomes" id="UP000241890">
    <property type="component" value="Unassembled WGS sequence"/>
</dbReference>
<protein>
    <submittedName>
        <fullName evidence="3">Laminin subunit alpha-2</fullName>
    </submittedName>
</protein>
<gene>
    <name evidence="3" type="ORF">FCC1311_034022</name>
</gene>
<dbReference type="EMBL" id="BEYU01000028">
    <property type="protein sequence ID" value="GBG27179.1"/>
    <property type="molecule type" value="Genomic_DNA"/>
</dbReference>
<sequence length="690" mass="76892">MYRAMYVYSIGFHQCVTDIVKESAVARPELVGRIWRTYSRLLELSERDNSDDGVAALERSHLDEMGRLKAQLAQAEASWAAQLVASRAEVKDSHEQMARRKQEVTELERRLSESAEELALARLTTEQEISRHADTAKELDASRARLAQLSTQLKEANLERSKLDASLVEAREGIAAAEKRANDANMQRQRACQRAEDARSDADKLQASLVATTAHVRDLKDQLQAKGDEIETLLAKVEELNAEVLARQSSETTRVKQLRELRFERSRLQRLLAEENKKSQDIRTELETEIVEHARAHRELTRVTEEYSHVEKQFQTVSKEHASLQERNNAVGSKLGATQALNKEYKEEMDRANARVASIGAELDVMSSKFEAETKQRLVVEEALRKRTMELATSVDALAKAKRTLSDRADAAQDARKRIVALESKMTVERASAQERIRRAADEAASLRSQVSELQAEARELRSESGSQLEAAKESAEARIQVARDEMAQLRRSLEACRQKELLLSTEVGAIAQNLSVNFACAADATAVREASVDAKSVLANEVERLERSEQDLQNLVSSTREDLQSVQAFAREISQERDEAQKNLSAAEQHIGSLKSRLAEAQAMIKELEKDRESVAKHSDELLESMTAEIEHVSVLKSANVALEAELQRLVSMRPNDAKLRTADASTQVDSDAFSSSAATSEGVEAGAE</sequence>
<dbReference type="PANTHER" id="PTHR43977">
    <property type="entry name" value="STRUCTURAL MAINTENANCE OF CHROMOSOMES PROTEIN 3"/>
    <property type="match status" value="1"/>
</dbReference>
<organism evidence="3 4">
    <name type="scientific">Hondaea fermentalgiana</name>
    <dbReference type="NCBI Taxonomy" id="2315210"/>
    <lineage>
        <taxon>Eukaryota</taxon>
        <taxon>Sar</taxon>
        <taxon>Stramenopiles</taxon>
        <taxon>Bigyra</taxon>
        <taxon>Labyrinthulomycetes</taxon>
        <taxon>Thraustochytrida</taxon>
        <taxon>Thraustochytriidae</taxon>
        <taxon>Hondaea</taxon>
    </lineage>
</organism>
<dbReference type="AlphaFoldDB" id="A0A2R5GA45"/>
<keyword evidence="1" id="KW-0175">Coiled coil</keyword>
<feature type="coiled-coil region" evidence="1">
    <location>
        <begin position="335"/>
        <end position="362"/>
    </location>
</feature>
<proteinExistence type="predicted"/>
<reference evidence="3 4" key="1">
    <citation type="submission" date="2017-12" db="EMBL/GenBank/DDBJ databases">
        <title>Sequencing, de novo assembly and annotation of complete genome of a new Thraustochytrid species, strain FCC1311.</title>
        <authorList>
            <person name="Sedici K."/>
            <person name="Godart F."/>
            <person name="Aiese Cigliano R."/>
            <person name="Sanseverino W."/>
            <person name="Barakat M."/>
            <person name="Ortet P."/>
            <person name="Marechal E."/>
            <person name="Cagnac O."/>
            <person name="Amato A."/>
        </authorList>
    </citation>
    <scope>NUCLEOTIDE SEQUENCE [LARGE SCALE GENOMIC DNA]</scope>
</reference>
<evidence type="ECO:0000256" key="1">
    <source>
        <dbReference type="SAM" id="Coils"/>
    </source>
</evidence>
<evidence type="ECO:0000256" key="2">
    <source>
        <dbReference type="SAM" id="MobiDB-lite"/>
    </source>
</evidence>
<dbReference type="InParanoid" id="A0A2R5GA45"/>
<feature type="coiled-coil region" evidence="1">
    <location>
        <begin position="430"/>
        <end position="500"/>
    </location>
</feature>
<evidence type="ECO:0000313" key="3">
    <source>
        <dbReference type="EMBL" id="GBG27179.1"/>
    </source>
</evidence>
<comment type="caution">
    <text evidence="3">The sequence shown here is derived from an EMBL/GenBank/DDBJ whole genome shotgun (WGS) entry which is preliminary data.</text>
</comment>
<keyword evidence="4" id="KW-1185">Reference proteome</keyword>
<feature type="coiled-coil region" evidence="1">
    <location>
        <begin position="90"/>
        <end position="285"/>
    </location>
</feature>
<name>A0A2R5GA45_9STRA</name>
<feature type="compositionally biased region" description="Low complexity" evidence="2">
    <location>
        <begin position="671"/>
        <end position="682"/>
    </location>
</feature>
<feature type="coiled-coil region" evidence="1">
    <location>
        <begin position="536"/>
        <end position="626"/>
    </location>
</feature>
<evidence type="ECO:0000313" key="4">
    <source>
        <dbReference type="Proteomes" id="UP000241890"/>
    </source>
</evidence>
<accession>A0A2R5GA45</accession>
<dbReference type="OrthoDB" id="198708at2759"/>